<evidence type="ECO:0000259" key="2">
    <source>
        <dbReference type="PROSITE" id="PS50888"/>
    </source>
</evidence>
<dbReference type="Proteomes" id="UP001158576">
    <property type="component" value="Chromosome XSR"/>
</dbReference>
<keyword evidence="4" id="KW-1185">Reference proteome</keyword>
<evidence type="ECO:0000256" key="1">
    <source>
        <dbReference type="SAM" id="MobiDB-lite"/>
    </source>
</evidence>
<dbReference type="PANTHER" id="PTHR23349:SF68">
    <property type="entry name" value="FI14601P"/>
    <property type="match status" value="1"/>
</dbReference>
<evidence type="ECO:0000313" key="3">
    <source>
        <dbReference type="EMBL" id="CAG5095202.1"/>
    </source>
</evidence>
<feature type="compositionally biased region" description="Basic residues" evidence="1">
    <location>
        <begin position="9"/>
        <end position="19"/>
    </location>
</feature>
<dbReference type="InterPro" id="IPR050283">
    <property type="entry name" value="E-box_TF_Regulators"/>
</dbReference>
<proteinExistence type="predicted"/>
<dbReference type="Pfam" id="PF00010">
    <property type="entry name" value="HLH"/>
    <property type="match status" value="1"/>
</dbReference>
<dbReference type="Gene3D" id="4.10.280.10">
    <property type="entry name" value="Helix-loop-helix DNA-binding domain"/>
    <property type="match status" value="1"/>
</dbReference>
<feature type="region of interest" description="Disordered" evidence="1">
    <location>
        <begin position="1"/>
        <end position="23"/>
    </location>
</feature>
<reference evidence="3 4" key="1">
    <citation type="submission" date="2021-04" db="EMBL/GenBank/DDBJ databases">
        <authorList>
            <person name="Bliznina A."/>
        </authorList>
    </citation>
    <scope>NUCLEOTIDE SEQUENCE [LARGE SCALE GENOMIC DNA]</scope>
</reference>
<feature type="domain" description="BHLH" evidence="2">
    <location>
        <begin position="9"/>
        <end position="61"/>
    </location>
</feature>
<dbReference type="EMBL" id="OU015569">
    <property type="protein sequence ID" value="CAG5095202.1"/>
    <property type="molecule type" value="Genomic_DNA"/>
</dbReference>
<dbReference type="SMART" id="SM00353">
    <property type="entry name" value="HLH"/>
    <property type="match status" value="1"/>
</dbReference>
<accession>A0ABN7SAJ3</accession>
<dbReference type="PANTHER" id="PTHR23349">
    <property type="entry name" value="BASIC HELIX-LOOP-HELIX TRANSCRIPTION FACTOR, TWIST"/>
    <property type="match status" value="1"/>
</dbReference>
<dbReference type="InterPro" id="IPR011598">
    <property type="entry name" value="bHLH_dom"/>
</dbReference>
<name>A0ABN7SAJ3_OIKDI</name>
<dbReference type="PROSITE" id="PS50888">
    <property type="entry name" value="BHLH"/>
    <property type="match status" value="1"/>
</dbReference>
<dbReference type="SUPFAM" id="SSF47459">
    <property type="entry name" value="HLH, helix-loop-helix DNA-binding domain"/>
    <property type="match status" value="1"/>
</dbReference>
<protein>
    <submittedName>
        <fullName evidence="3">Oidioi.mRNA.OKI2018_I69.XSR.g14077.t1.cds</fullName>
    </submittedName>
</protein>
<dbReference type="InterPro" id="IPR036638">
    <property type="entry name" value="HLH_DNA-bd_sf"/>
</dbReference>
<gene>
    <name evidence="3" type="ORF">OKIOD_LOCUS5635</name>
</gene>
<evidence type="ECO:0000313" key="4">
    <source>
        <dbReference type="Proteomes" id="UP001158576"/>
    </source>
</evidence>
<sequence>MNELVPAIRHTKTSKRSREKRTASINSAYNRLRSHIPNIPAETKLSKIKTLRYAASSIKYLTDMLQNEATEPVELSLPTIYHSGIKK</sequence>
<organism evidence="3 4">
    <name type="scientific">Oikopleura dioica</name>
    <name type="common">Tunicate</name>
    <dbReference type="NCBI Taxonomy" id="34765"/>
    <lineage>
        <taxon>Eukaryota</taxon>
        <taxon>Metazoa</taxon>
        <taxon>Chordata</taxon>
        <taxon>Tunicata</taxon>
        <taxon>Appendicularia</taxon>
        <taxon>Copelata</taxon>
        <taxon>Oikopleuridae</taxon>
        <taxon>Oikopleura</taxon>
    </lineage>
</organism>